<dbReference type="PANTHER" id="PTHR32294">
    <property type="entry name" value="DNA POLYMERASE III SUBUNIT ALPHA"/>
    <property type="match status" value="1"/>
</dbReference>
<dbReference type="InterPro" id="IPR041931">
    <property type="entry name" value="DNA_pol3_alpha_thumb_dom"/>
</dbReference>
<keyword evidence="6" id="KW-0963">Cytoplasm</keyword>
<dbReference type="RefSeq" id="WP_248344647.1">
    <property type="nucleotide sequence ID" value="NZ_AP025592.1"/>
</dbReference>
<dbReference type="Proteomes" id="UP001162734">
    <property type="component" value="Chromosome"/>
</dbReference>
<dbReference type="InterPro" id="IPR004013">
    <property type="entry name" value="PHP_dom"/>
</dbReference>
<gene>
    <name evidence="15" type="primary">dnaE2</name>
    <name evidence="15" type="ORF">AMPC_08590</name>
</gene>
<dbReference type="Pfam" id="PF01336">
    <property type="entry name" value="tRNA_anti-codon"/>
    <property type="match status" value="1"/>
</dbReference>
<dbReference type="Gene3D" id="3.20.20.140">
    <property type="entry name" value="Metal-dependent hydrolases"/>
    <property type="match status" value="1"/>
</dbReference>
<keyword evidence="16" id="KW-1185">Reference proteome</keyword>
<reference evidence="16" key="1">
    <citation type="journal article" date="2022" name="Int. J. Syst. Evol. Microbiol.">
        <title>Anaeromyxobacter oryzae sp. nov., Anaeromyxobacter diazotrophicus sp. nov. and Anaeromyxobacter paludicola sp. nov., isolated from paddy soils.</title>
        <authorList>
            <person name="Itoh H."/>
            <person name="Xu Z."/>
            <person name="Mise K."/>
            <person name="Masuda Y."/>
            <person name="Ushijima N."/>
            <person name="Hayakawa C."/>
            <person name="Shiratori Y."/>
            <person name="Senoo K."/>
        </authorList>
    </citation>
    <scope>NUCLEOTIDE SEQUENCE [LARGE SCALE GENOMIC DNA]</scope>
    <source>
        <strain evidence="16">Red630</strain>
    </source>
</reference>
<dbReference type="InterPro" id="IPR003141">
    <property type="entry name" value="Pol/His_phosphatase_N"/>
</dbReference>
<keyword evidence="11" id="KW-0239">DNA-directed DNA polymerase</keyword>
<keyword evidence="12" id="KW-0234">DNA repair</keyword>
<evidence type="ECO:0000256" key="2">
    <source>
        <dbReference type="ARBA" id="ARBA00007391"/>
    </source>
</evidence>
<dbReference type="InterPro" id="IPR029460">
    <property type="entry name" value="DNAPol_HHH"/>
</dbReference>
<keyword evidence="9" id="KW-0235">DNA replication</keyword>
<dbReference type="EMBL" id="AP025592">
    <property type="protein sequence ID" value="BDG07746.1"/>
    <property type="molecule type" value="Genomic_DNA"/>
</dbReference>
<dbReference type="SMART" id="SM00481">
    <property type="entry name" value="POLIIIAc"/>
    <property type="match status" value="1"/>
</dbReference>
<comment type="similarity">
    <text evidence="2">Belongs to the DNA polymerase type-C family. DnaE2 subfamily.</text>
</comment>
<evidence type="ECO:0000256" key="12">
    <source>
        <dbReference type="ARBA" id="ARBA00023204"/>
    </source>
</evidence>
<evidence type="ECO:0000256" key="10">
    <source>
        <dbReference type="ARBA" id="ARBA00022763"/>
    </source>
</evidence>
<dbReference type="HAMAP" id="MF_01902">
    <property type="entry name" value="DNApol_error_prone"/>
    <property type="match status" value="1"/>
</dbReference>
<dbReference type="NCBIfam" id="TIGR00594">
    <property type="entry name" value="polc"/>
    <property type="match status" value="1"/>
</dbReference>
<evidence type="ECO:0000256" key="7">
    <source>
        <dbReference type="ARBA" id="ARBA00022679"/>
    </source>
</evidence>
<evidence type="ECO:0000256" key="5">
    <source>
        <dbReference type="ARBA" id="ARBA00019114"/>
    </source>
</evidence>
<dbReference type="InterPro" id="IPR023073">
    <property type="entry name" value="DnaE2"/>
</dbReference>
<dbReference type="Gene3D" id="1.10.150.870">
    <property type="match status" value="1"/>
</dbReference>
<dbReference type="NCBIfam" id="NF004225">
    <property type="entry name" value="PRK05672.1"/>
    <property type="match status" value="1"/>
</dbReference>
<evidence type="ECO:0000256" key="3">
    <source>
        <dbReference type="ARBA" id="ARBA00012417"/>
    </source>
</evidence>
<dbReference type="EC" id="2.7.7.7" evidence="3"/>
<evidence type="ECO:0000256" key="11">
    <source>
        <dbReference type="ARBA" id="ARBA00022932"/>
    </source>
</evidence>
<sequence>MTAKVRYAELRCRSSFSFLRGASQPEELVERAAALGLSALALADRFGLYGAVRAHAAAKACGLPLLVGAEVACDGLGPVAGGAAPLVLLAVDREGYAGLCRLLTRAHCGACPPGESPRRREEPTLSLREVAEAARGLFALYPGADAAGAERLRDAFGRRLALAVSRHHVAGEEVRIAAARAVGRRLGIPVAVVNDVHTHERRRQPLQDVLTCVRLGVTVSRAGRRLFPNAERTLKGPEEMARLWADFPEGLEQAAEIAERCRFRLDEVKGEHPLPPVELEPAPLPDPPDRAADAARALGLLRRLVEDGVRWRYPDGVPADVRRQLARELELVGELGYASYFLTVWDIVRFARSRGILCQGRGSAANSAVCFVLGITSIDPVRMGLLFERFISAERGEPPDIDVDFEHERREEVLQYVYERYGRDRAGMVCEVISYRARSALRDVGKALGLSLAQVDRLSKLVGSFEGLEAVTPELLAQAGLDPRGSPAVRQALALAGELCRFPRHLSIHVGGFLVTRRPLCETAPIEPAAMEGRTVVQWDKDDVAELGLLKVDLLGLGMLTALSRCLALLARHRPRPARDTPVPHPEDLARIPAEAPAVYEMIQRADTIGVFQIESRAQMSMLPRLKPARFYDLVISVAIIRPGPIQGGMIHPFLRRRDGLEEVRYPYPPLRAVLGKTLGVPLFQEQAMRLAVVAAGFTPGEADELRRTMTHKRSHERMAQLKARLLSGMAERGISPAEGEEIYRQLLGFAGYGFPESHAASFALLVYASAWLKCHHPAAFTCALLDSQPMGFYAPHTLVEDARRHGVEVRGVDVRHSGWECGLEGPAEGAPAAEGEAPALRLGLSRVRGLPRAVGEAVVAARLGGPFASVGDLARRAGLSRAWLSRLAEAGALRGLGGGRREALWQALGVDGTGGGLLDGRAPPEGEARLEPATAAEEVAQDFARLGLSERAHPVSLLRPALARRGVRSAQELLRAPGGAWVEVAGLVIVRQRPMTASGLTFVSLEDETGIANLVVMPDVYERFRAVVRGEPFVLARGRVERNGRVVNVKVRALEPLALAPAVPPQARDFR</sequence>
<accession>A0ABM7X7E2</accession>
<dbReference type="PANTHER" id="PTHR32294:SF4">
    <property type="entry name" value="ERROR-PRONE DNA POLYMERASE"/>
    <property type="match status" value="1"/>
</dbReference>
<evidence type="ECO:0000313" key="15">
    <source>
        <dbReference type="EMBL" id="BDG07746.1"/>
    </source>
</evidence>
<evidence type="ECO:0000256" key="6">
    <source>
        <dbReference type="ARBA" id="ARBA00022490"/>
    </source>
</evidence>
<evidence type="ECO:0000256" key="4">
    <source>
        <dbReference type="ARBA" id="ARBA00017273"/>
    </source>
</evidence>
<dbReference type="InterPro" id="IPR040982">
    <property type="entry name" value="DNA_pol3_finger"/>
</dbReference>
<dbReference type="Pfam" id="PF02811">
    <property type="entry name" value="PHP"/>
    <property type="match status" value="1"/>
</dbReference>
<dbReference type="CDD" id="cd04485">
    <property type="entry name" value="DnaE_OBF"/>
    <property type="match status" value="1"/>
</dbReference>
<dbReference type="InterPro" id="IPR016195">
    <property type="entry name" value="Pol/histidinol_Pase-like"/>
</dbReference>
<keyword evidence="10" id="KW-0227">DNA damage</keyword>
<evidence type="ECO:0000256" key="8">
    <source>
        <dbReference type="ARBA" id="ARBA00022695"/>
    </source>
</evidence>
<dbReference type="InterPro" id="IPR004805">
    <property type="entry name" value="DnaE2/DnaE/PolC"/>
</dbReference>
<dbReference type="Pfam" id="PF07733">
    <property type="entry name" value="DNA_pol3_alpha"/>
    <property type="match status" value="1"/>
</dbReference>
<name>A0ABM7X7E2_9BACT</name>
<dbReference type="SUPFAM" id="SSF89550">
    <property type="entry name" value="PHP domain-like"/>
    <property type="match status" value="1"/>
</dbReference>
<organism evidence="15 16">
    <name type="scientific">Anaeromyxobacter paludicola</name>
    <dbReference type="NCBI Taxonomy" id="2918171"/>
    <lineage>
        <taxon>Bacteria</taxon>
        <taxon>Pseudomonadati</taxon>
        <taxon>Myxococcota</taxon>
        <taxon>Myxococcia</taxon>
        <taxon>Myxococcales</taxon>
        <taxon>Cystobacterineae</taxon>
        <taxon>Anaeromyxobacteraceae</taxon>
        <taxon>Anaeromyxobacter</taxon>
    </lineage>
</organism>
<proteinExistence type="inferred from homology"/>
<dbReference type="InterPro" id="IPR004365">
    <property type="entry name" value="NA-bd_OB_tRNA"/>
</dbReference>
<evidence type="ECO:0000256" key="9">
    <source>
        <dbReference type="ARBA" id="ARBA00022705"/>
    </source>
</evidence>
<dbReference type="Pfam" id="PF14579">
    <property type="entry name" value="HHH_6"/>
    <property type="match status" value="1"/>
</dbReference>
<evidence type="ECO:0000259" key="14">
    <source>
        <dbReference type="SMART" id="SM00481"/>
    </source>
</evidence>
<feature type="domain" description="Polymerase/histidinol phosphatase N-terminal" evidence="14">
    <location>
        <begin position="8"/>
        <end position="75"/>
    </location>
</feature>
<comment type="subcellular location">
    <subcellularLocation>
        <location evidence="1">Cytoplasm</location>
    </subcellularLocation>
</comment>
<dbReference type="Gene3D" id="1.10.10.1600">
    <property type="entry name" value="Bacterial DNA polymerase III alpha subunit, thumb domain"/>
    <property type="match status" value="1"/>
</dbReference>
<evidence type="ECO:0000256" key="13">
    <source>
        <dbReference type="ARBA" id="ARBA00049244"/>
    </source>
</evidence>
<evidence type="ECO:0000256" key="1">
    <source>
        <dbReference type="ARBA" id="ARBA00004496"/>
    </source>
</evidence>
<keyword evidence="7" id="KW-0808">Transferase</keyword>
<dbReference type="InterPro" id="IPR011708">
    <property type="entry name" value="DNA_pol3_alpha_NTPase_dom"/>
</dbReference>
<comment type="catalytic activity">
    <reaction evidence="13">
        <text>DNA(n) + a 2'-deoxyribonucleoside 5'-triphosphate = DNA(n+1) + diphosphate</text>
        <dbReference type="Rhea" id="RHEA:22508"/>
        <dbReference type="Rhea" id="RHEA-COMP:17339"/>
        <dbReference type="Rhea" id="RHEA-COMP:17340"/>
        <dbReference type="ChEBI" id="CHEBI:33019"/>
        <dbReference type="ChEBI" id="CHEBI:61560"/>
        <dbReference type="ChEBI" id="CHEBI:173112"/>
        <dbReference type="EC" id="2.7.7.7"/>
    </reaction>
</comment>
<protein>
    <recommendedName>
        <fullName evidence="5">DNA polymerase III subunit alpha</fullName>
        <ecNumber evidence="3">2.7.7.7</ecNumber>
    </recommendedName>
    <alternativeName>
        <fullName evidence="4">Error-prone DNA polymerase</fullName>
    </alternativeName>
</protein>
<evidence type="ECO:0000313" key="16">
    <source>
        <dbReference type="Proteomes" id="UP001162734"/>
    </source>
</evidence>
<dbReference type="Pfam" id="PF17657">
    <property type="entry name" value="DNA_pol3_finger"/>
    <property type="match status" value="1"/>
</dbReference>
<keyword evidence="8" id="KW-0548">Nucleotidyltransferase</keyword>